<dbReference type="InterPro" id="IPR053956">
    <property type="entry name" value="NPC1_MLD"/>
</dbReference>
<dbReference type="PANTHER" id="PTHR45727:SF2">
    <property type="entry name" value="NPC INTRACELLULAR CHOLESTEROL TRANSPORTER 1"/>
    <property type="match status" value="1"/>
</dbReference>
<dbReference type="PANTHER" id="PTHR45727">
    <property type="entry name" value="NPC INTRACELLULAR CHOLESTEROL TRANSPORTER 1"/>
    <property type="match status" value="1"/>
</dbReference>
<dbReference type="PROSITE" id="PS51450">
    <property type="entry name" value="LRR"/>
    <property type="match status" value="1"/>
</dbReference>
<feature type="chain" id="PRO_5009320762" evidence="9">
    <location>
        <begin position="29"/>
        <end position="2123"/>
    </location>
</feature>
<feature type="signal peptide" evidence="9">
    <location>
        <begin position="1"/>
        <end position="28"/>
    </location>
</feature>
<evidence type="ECO:0000259" key="10">
    <source>
        <dbReference type="Pfam" id="PF16414"/>
    </source>
</evidence>
<feature type="region of interest" description="Disordered" evidence="7">
    <location>
        <begin position="868"/>
        <end position="887"/>
    </location>
</feature>
<dbReference type="Pfam" id="PF13855">
    <property type="entry name" value="LRR_8"/>
    <property type="match status" value="2"/>
</dbReference>
<dbReference type="Proteomes" id="UP000095280">
    <property type="component" value="Unplaced"/>
</dbReference>
<evidence type="ECO:0000256" key="2">
    <source>
        <dbReference type="ARBA" id="ARBA00022614"/>
    </source>
</evidence>
<feature type="compositionally biased region" description="Polar residues" evidence="7">
    <location>
        <begin position="902"/>
        <end position="912"/>
    </location>
</feature>
<accession>A0A1I8I842</accession>
<protein>
    <submittedName>
        <fullName evidence="13">NPC1_N domain-containing protein</fullName>
    </submittedName>
</protein>
<dbReference type="SUPFAM" id="SSF52058">
    <property type="entry name" value="L domain-like"/>
    <property type="match status" value="1"/>
</dbReference>
<evidence type="ECO:0000313" key="13">
    <source>
        <dbReference type="WBParaSite" id="maker-uti_cns_0010548-snap-gene-0.2-mRNA-1"/>
    </source>
</evidence>
<dbReference type="Pfam" id="PF16414">
    <property type="entry name" value="NPC1_N"/>
    <property type="match status" value="1"/>
</dbReference>
<keyword evidence="3 8" id="KW-0812">Transmembrane</keyword>
<evidence type="ECO:0000256" key="9">
    <source>
        <dbReference type="SAM" id="SignalP"/>
    </source>
</evidence>
<feature type="domain" description="Niemann-Pick C1 N-terminal" evidence="10">
    <location>
        <begin position="1189"/>
        <end position="1268"/>
    </location>
</feature>
<evidence type="ECO:0000256" key="5">
    <source>
        <dbReference type="ARBA" id="ARBA00022989"/>
    </source>
</evidence>
<evidence type="ECO:0000313" key="12">
    <source>
        <dbReference type="Proteomes" id="UP000095280"/>
    </source>
</evidence>
<dbReference type="InterPro" id="IPR003591">
    <property type="entry name" value="Leu-rich_rpt_typical-subtyp"/>
</dbReference>
<dbReference type="Gene3D" id="1.20.1640.10">
    <property type="entry name" value="Multidrug efflux transporter AcrB transmembrane domain"/>
    <property type="match status" value="1"/>
</dbReference>
<keyword evidence="5 8" id="KW-1133">Transmembrane helix</keyword>
<organism evidence="12 13">
    <name type="scientific">Macrostomum lignano</name>
    <dbReference type="NCBI Taxonomy" id="282301"/>
    <lineage>
        <taxon>Eukaryota</taxon>
        <taxon>Metazoa</taxon>
        <taxon>Spiralia</taxon>
        <taxon>Lophotrochozoa</taxon>
        <taxon>Platyhelminthes</taxon>
        <taxon>Rhabditophora</taxon>
        <taxon>Macrostomorpha</taxon>
        <taxon>Macrostomida</taxon>
        <taxon>Macrostomidae</taxon>
        <taxon>Macrostomum</taxon>
    </lineage>
</organism>
<feature type="region of interest" description="Disordered" evidence="7">
    <location>
        <begin position="670"/>
        <end position="694"/>
    </location>
</feature>
<feature type="region of interest" description="Disordered" evidence="7">
    <location>
        <begin position="1383"/>
        <end position="1403"/>
    </location>
</feature>
<dbReference type="Gene3D" id="3.80.10.10">
    <property type="entry name" value="Ribonuclease Inhibitor"/>
    <property type="match status" value="2"/>
</dbReference>
<dbReference type="InterPro" id="IPR032190">
    <property type="entry name" value="NPC1_N"/>
</dbReference>
<feature type="transmembrane region" description="Helical" evidence="8">
    <location>
        <begin position="1647"/>
        <end position="1667"/>
    </location>
</feature>
<keyword evidence="9" id="KW-0732">Signal</keyword>
<proteinExistence type="predicted"/>
<feature type="region of interest" description="Disordered" evidence="7">
    <location>
        <begin position="721"/>
        <end position="745"/>
    </location>
</feature>
<dbReference type="GO" id="GO:0016020">
    <property type="term" value="C:membrane"/>
    <property type="evidence" value="ECO:0007669"/>
    <property type="project" value="UniProtKB-SubCell"/>
</dbReference>
<dbReference type="InterPro" id="IPR032675">
    <property type="entry name" value="LRR_dom_sf"/>
</dbReference>
<feature type="compositionally biased region" description="Low complexity" evidence="7">
    <location>
        <begin position="543"/>
        <end position="587"/>
    </location>
</feature>
<feature type="region of interest" description="Disordered" evidence="7">
    <location>
        <begin position="498"/>
        <end position="601"/>
    </location>
</feature>
<feature type="transmembrane region" description="Helical" evidence="8">
    <location>
        <begin position="449"/>
        <end position="470"/>
    </location>
</feature>
<feature type="transmembrane region" description="Helical" evidence="8">
    <location>
        <begin position="1679"/>
        <end position="1702"/>
    </location>
</feature>
<evidence type="ECO:0000256" key="7">
    <source>
        <dbReference type="SAM" id="MobiDB-lite"/>
    </source>
</evidence>
<feature type="transmembrane region" description="Helical" evidence="8">
    <location>
        <begin position="1338"/>
        <end position="1364"/>
    </location>
</feature>
<dbReference type="GO" id="GO:0015918">
    <property type="term" value="P:sterol transport"/>
    <property type="evidence" value="ECO:0007669"/>
    <property type="project" value="TreeGrafter"/>
</dbReference>
<dbReference type="Pfam" id="PF22314">
    <property type="entry name" value="NPC1_MLD"/>
    <property type="match status" value="1"/>
</dbReference>
<feature type="compositionally biased region" description="Low complexity" evidence="7">
    <location>
        <begin position="1383"/>
        <end position="1394"/>
    </location>
</feature>
<dbReference type="GO" id="GO:0032934">
    <property type="term" value="F:sterol binding"/>
    <property type="evidence" value="ECO:0007669"/>
    <property type="project" value="TreeGrafter"/>
</dbReference>
<dbReference type="SMART" id="SM00369">
    <property type="entry name" value="LRR_TYP"/>
    <property type="match status" value="5"/>
</dbReference>
<evidence type="ECO:0000256" key="6">
    <source>
        <dbReference type="ARBA" id="ARBA00023136"/>
    </source>
</evidence>
<evidence type="ECO:0000256" key="4">
    <source>
        <dbReference type="ARBA" id="ARBA00022737"/>
    </source>
</evidence>
<name>A0A1I8I842_9PLAT</name>
<keyword evidence="12" id="KW-1185">Reference proteome</keyword>
<keyword evidence="2" id="KW-0433">Leucine-rich repeat</keyword>
<sequence>MPAKSCVPVPYLLLVLLLSLAPAEPTTCQPGQADCVIRDVSSMSGMELFNRRLSESTVRLTLINVTFSSWPDKSAIRASSTAARIRSLTLDRVGGSAIELNGILPSLVQLRLINCCPMPRGAPVTSLNSLQELSIVGGCKIDTLNSSWLGRLPSLQTLTIDSAMLDNLNLADLPQVTRDSLQEVKLTNNNFKKLEDDAFGSMPNLRSLILDGNIVQYIQIGAFQRLPKLRELSIVLPLPKEGVLAKIWEPLLDGRFDNNTELETLRLVNARLAEDQIPNALDRLQKLRRLDLSGHRFRRLSNGVLAGLTGLRELDLSNGSLACLFDRNFGIMKWLEQLNLANNDIRVIGQRALLGLASLSSLDLSGNPIKEVQQGAFCSLPASVKQAPSPLASFNFSSTISGAVNLSEPCPEGFDPNRLPAAVPHAQATPVDSNGNGKSGSGNQSRHTFLIIIGLCVAFLLITVISMMAYKGWSKRKNAELARDEEKELELQAMVAAADAPAASGGSNGNSKKPPNNGRHHRHSGGGKSSSKKSPSAAETPSGAQQGEPGAAEGAAEVEVVRAQVESPGKAAAAASTPTEPSAAPAEQNPSAPGPQLRPGVTLMTSVPEDSDLEARAITTLVVVQSTSPLKLTGLGLYMQLMLASLVRLSTNGLLSFVTTRRVVLRLKLNGAPATSREPPPPRPTPRQQRPWPPGVQVSFMWRLRSWERINVAAHAYRVSASSDTDTRKRSGGRRASRIDGDGDAVGADLDKTACGVSVDNLVDCVAPVPVGVERHTAGGAVRRVLNLNEPMLRRSRCRRSSMLRTDLRRRRRRRPKIDPPDFSLQLLGEFTLSSSSQSSELGSGRHRFSIRRSMPVRMTRTASIRCSRSEPRLSLRPTTPCGSTELPAAAESKSIAPSRVCSDTSQPQSGANMPRLRAASRTSTASDLRALTCSLATGSNTRVKFLSSSYSSTALLMVNLLLVCSDRVSSLDNSMRPSTSELGVADTCSASGLSVISTTVSSPTETRRPLCDRSSLRKFAKVSSLLSRAATVKFTLTSFPDGLSAWLGLLEGHSGYQLEGHSGYQLEGHSGYQLEGHSGYQLEGHSGYQLEGHSGYQLEGHSGYQLEGHSGYQLEGHSGYQLEGHSGYQLEGHKRQAVSAKAACVKPPPIPAPPKPWRILGVDGWNQTLFSHDPCFESLVYKVFSPIVQTLSQQLDPAGLLFKRCPGCWKNFRELFCQFTCSPNQTHYMRPTQVNQTSHGILNIDYNITSTFSYGLFNSCKDVMQGNQQSDWRSDQCYTNGSESMCPMNSSLVKCELGDKAGGIAPCSCTDCQAACVKPPPIPAPPKPWRILGVDGWYLILFLVYAVFILLFGGANIFFHVYANNSMGFKLFQNEPPSASTAASNATAASSSEGRPLSDKDIGCGDRINAEFESRLEAAFTSWGRLVADRPVIVLVAGLLLCVGHHRTPWSCGAHPDSTARQQKNFFDENFGPFYRSEQIIVIPRNQTLFSHESPTSNRCPTKFIGTQSQIQFLQKLLDLQTHWSDTLGRNMSLTDICFKPLAPDYSTCAVQSPLGYFQSNGTNLNLTHLNDFDLCLSLIMLEMMIIIVEMLILIVEMMIAMVEMMIAMTVGISVEFCSHLVRAFAVSKETSRLARARDSFVHMGSSVFSGITLTKLGGIVILGFAKSQLFKIFYFRMYLGIVLFGALHGLVFLPVLLSYVGPPANQHKVLKTRRSIFSRVAFGTQSSMVSLPGEANAEVAEDAYSADDGLGNLVLNRHSNASRFISRVHASSNARMISPLAYRAAVARQAPPIASKLMAPAAAVTPATEHSSLVSGAMLMKKKLKRSSARYSCLQNSFAKYTFDKVSAMQTSRLPIRDQRYSLYQTSSAKAYGRSRSQALKGLKAASRYTISEAASKAASRAAQVPGASGVNRFHILLLAGGRLARMLFEVARKSEPNWTTRARTVVTANGRAKSAFFGWKWMPLLISNPITVSPLSHIWRADSQSSAAKVHKGVRKGQQSIPMPKYPQQLRTASSSSKSSAPNEAIRREHVTSSAIETRVSGQQLNADAEVPACGIVDDGRRGGDEIVELKYNRLAASLPPVQLCWQLPDELAAEIWGISSALDTASTASTVRSSRLCKR</sequence>
<feature type="region of interest" description="Disordered" evidence="7">
    <location>
        <begin position="1997"/>
        <end position="2036"/>
    </location>
</feature>
<dbReference type="InterPro" id="IPR001611">
    <property type="entry name" value="Leu-rich_rpt"/>
</dbReference>
<evidence type="ECO:0000259" key="11">
    <source>
        <dbReference type="Pfam" id="PF22314"/>
    </source>
</evidence>
<keyword evidence="6 8" id="KW-0472">Membrane</keyword>
<dbReference type="SUPFAM" id="SSF82866">
    <property type="entry name" value="Multidrug efflux transporter AcrB transmembrane domain"/>
    <property type="match status" value="1"/>
</dbReference>
<keyword evidence="4" id="KW-0677">Repeat</keyword>
<reference evidence="13" key="1">
    <citation type="submission" date="2016-11" db="UniProtKB">
        <authorList>
            <consortium name="WormBaseParasite"/>
        </authorList>
    </citation>
    <scope>IDENTIFICATION</scope>
</reference>
<feature type="compositionally biased region" description="Low complexity" evidence="7">
    <location>
        <begin position="498"/>
        <end position="517"/>
    </location>
</feature>
<evidence type="ECO:0000256" key="8">
    <source>
        <dbReference type="SAM" id="Phobius"/>
    </source>
</evidence>
<evidence type="ECO:0000256" key="1">
    <source>
        <dbReference type="ARBA" id="ARBA00004141"/>
    </source>
</evidence>
<dbReference type="WBParaSite" id="maker-uti_cns_0010548-snap-gene-0.2-mRNA-1">
    <property type="protein sequence ID" value="maker-uti_cns_0010548-snap-gene-0.2-mRNA-1"/>
    <property type="gene ID" value="maker-uti_cns_0010548-snap-gene-0.2"/>
</dbReference>
<evidence type="ECO:0000256" key="3">
    <source>
        <dbReference type="ARBA" id="ARBA00022692"/>
    </source>
</evidence>
<feature type="region of interest" description="Disordered" evidence="7">
    <location>
        <begin position="893"/>
        <end position="916"/>
    </location>
</feature>
<comment type="subcellular location">
    <subcellularLocation>
        <location evidence="1">Membrane</location>
        <topology evidence="1">Multi-pass membrane protein</topology>
    </subcellularLocation>
</comment>
<feature type="domain" description="NPC1 middle luminal" evidence="11">
    <location>
        <begin position="1465"/>
        <end position="1574"/>
    </location>
</feature>